<evidence type="ECO:0000313" key="2">
    <source>
        <dbReference type="EMBL" id="KAA6431898.1"/>
    </source>
</evidence>
<dbReference type="OrthoDB" id="660780at2"/>
<organism evidence="2 4">
    <name type="scientific">Rufibacter glacialis</name>
    <dbReference type="NCBI Taxonomy" id="1259555"/>
    <lineage>
        <taxon>Bacteria</taxon>
        <taxon>Pseudomonadati</taxon>
        <taxon>Bacteroidota</taxon>
        <taxon>Cytophagia</taxon>
        <taxon>Cytophagales</taxon>
        <taxon>Hymenobacteraceae</taxon>
        <taxon>Rufibacter</taxon>
    </lineage>
</organism>
<keyword evidence="5" id="KW-1185">Reference proteome</keyword>
<evidence type="ECO:0000313" key="3">
    <source>
        <dbReference type="EMBL" id="MFA1771623.1"/>
    </source>
</evidence>
<dbReference type="Proteomes" id="UP001570846">
    <property type="component" value="Unassembled WGS sequence"/>
</dbReference>
<reference evidence="3 5" key="3">
    <citation type="submission" date="2024-08" db="EMBL/GenBank/DDBJ databases">
        <authorList>
            <person name="Wei W."/>
        </authorList>
    </citation>
    <scope>NUCLEOTIDE SEQUENCE [LARGE SCALE GENOMIC DNA]</scope>
    <source>
        <strain evidence="3 5">XU2</strain>
    </source>
</reference>
<reference evidence="2 4" key="2">
    <citation type="submission" date="2019-09" db="EMBL/GenBank/DDBJ databases">
        <title>A bacterium isolated from glacier soil.</title>
        <authorList>
            <person name="Liu Q."/>
        </authorList>
    </citation>
    <scope>NUCLEOTIDE SEQUENCE [LARGE SCALE GENOMIC DNA]</scope>
    <source>
        <strain evidence="2 4">MDT1-10-3</strain>
    </source>
</reference>
<comment type="caution">
    <text evidence="2">The sequence shown here is derived from an EMBL/GenBank/DDBJ whole genome shotgun (WGS) entry which is preliminary data.</text>
</comment>
<evidence type="ECO:0000313" key="4">
    <source>
        <dbReference type="Proteomes" id="UP000323866"/>
    </source>
</evidence>
<accession>A0A5M8Q9S1</accession>
<feature type="transmembrane region" description="Helical" evidence="1">
    <location>
        <begin position="12"/>
        <end position="31"/>
    </location>
</feature>
<feature type="transmembrane region" description="Helical" evidence="1">
    <location>
        <begin position="43"/>
        <end position="74"/>
    </location>
</feature>
<reference evidence="2 4" key="1">
    <citation type="submission" date="2019-07" db="EMBL/GenBank/DDBJ databases">
        <authorList>
            <person name="Qu J.-H."/>
        </authorList>
    </citation>
    <scope>NUCLEOTIDE SEQUENCE [LARGE SCALE GENOMIC DNA]</scope>
    <source>
        <strain evidence="2 4">MDT1-10-3</strain>
    </source>
</reference>
<evidence type="ECO:0000313" key="5">
    <source>
        <dbReference type="Proteomes" id="UP001570846"/>
    </source>
</evidence>
<protein>
    <submittedName>
        <fullName evidence="2">Uncharacterized protein</fullName>
    </submittedName>
</protein>
<dbReference type="RefSeq" id="WP_149099917.1">
    <property type="nucleotide sequence ID" value="NZ_BMMG01000006.1"/>
</dbReference>
<dbReference type="AlphaFoldDB" id="A0A5M8Q9S1"/>
<proteinExistence type="predicted"/>
<gene>
    <name evidence="3" type="ORF">ACD591_09995</name>
    <name evidence="2" type="ORF">FOE74_17475</name>
</gene>
<dbReference type="Proteomes" id="UP000323866">
    <property type="component" value="Unassembled WGS sequence"/>
</dbReference>
<name>A0A5M8Q9S1_9BACT</name>
<dbReference type="EMBL" id="JBGOGF010000005">
    <property type="protein sequence ID" value="MFA1771623.1"/>
    <property type="molecule type" value="Genomic_DNA"/>
</dbReference>
<evidence type="ECO:0000256" key="1">
    <source>
        <dbReference type="SAM" id="Phobius"/>
    </source>
</evidence>
<sequence length="255" mass="28278">MRNELGILSSMYFLLGLAALLLNDLVLKGLYGNWLTGKLSDFAGLFVFPLFWCALFPKYRLQAVLLTGLVFIWWKSPHSQPFIDLWNSHVPLQIGRVVDFSDLMALAVLPAAFLYSKQPLKASGIRVNPLFPLALSAFAFMATSRVSSVEVNKVYVLDMEKATLGQRLNLLDSLHGGDGVRMMGDIPEMVYLKIPSDLCFDRIDAAVRVDELPDGKTLLTLESISHSCPEGDEDEAKGIRDFEKAVIGKLKGKTP</sequence>
<dbReference type="EMBL" id="VKKZ01000023">
    <property type="protein sequence ID" value="KAA6431898.1"/>
    <property type="molecule type" value="Genomic_DNA"/>
</dbReference>
<keyword evidence="1" id="KW-1133">Transmembrane helix</keyword>
<keyword evidence="1" id="KW-0472">Membrane</keyword>
<keyword evidence="1" id="KW-0812">Transmembrane</keyword>